<dbReference type="InterPro" id="IPR025103">
    <property type="entry name" value="DUF4011"/>
</dbReference>
<dbReference type="Pfam" id="PF13195">
    <property type="entry name" value="DUF4011"/>
    <property type="match status" value="1"/>
</dbReference>
<feature type="coiled-coil region" evidence="2">
    <location>
        <begin position="1802"/>
        <end position="1847"/>
    </location>
</feature>
<dbReference type="GO" id="GO:0004386">
    <property type="term" value="F:helicase activity"/>
    <property type="evidence" value="ECO:0007669"/>
    <property type="project" value="InterPro"/>
</dbReference>
<dbReference type="InterPro" id="IPR013520">
    <property type="entry name" value="Ribonucl_H"/>
</dbReference>
<keyword evidence="1 5" id="KW-0269">Exonuclease</keyword>
<evidence type="ECO:0000256" key="1">
    <source>
        <dbReference type="ARBA" id="ARBA00022839"/>
    </source>
</evidence>
<dbReference type="GO" id="GO:0004527">
    <property type="term" value="F:exonuclease activity"/>
    <property type="evidence" value="ECO:0007669"/>
    <property type="project" value="UniProtKB-KW"/>
</dbReference>
<dbReference type="SUPFAM" id="SSF52540">
    <property type="entry name" value="P-loop containing nucleoside triphosphate hydrolases"/>
    <property type="match status" value="1"/>
</dbReference>
<dbReference type="Pfam" id="PF13086">
    <property type="entry name" value="AAA_11"/>
    <property type="match status" value="2"/>
</dbReference>
<dbReference type="GO" id="GO:0003887">
    <property type="term" value="F:DNA-directed DNA polymerase activity"/>
    <property type="evidence" value="ECO:0007669"/>
    <property type="project" value="UniProtKB-EC"/>
</dbReference>
<dbReference type="GO" id="GO:0006260">
    <property type="term" value="P:DNA replication"/>
    <property type="evidence" value="ECO:0007669"/>
    <property type="project" value="InterPro"/>
</dbReference>
<dbReference type="InterPro" id="IPR049468">
    <property type="entry name" value="Restrct_endonuc-II-like_dom"/>
</dbReference>
<dbReference type="EMBL" id="ACEB01000020">
    <property type="protein sequence ID" value="EEG27221.1"/>
    <property type="molecule type" value="Genomic_DNA"/>
</dbReference>
<accession>C0E2T6</accession>
<evidence type="ECO:0000313" key="5">
    <source>
        <dbReference type="EMBL" id="EEG27221.1"/>
    </source>
</evidence>
<dbReference type="InterPro" id="IPR045055">
    <property type="entry name" value="DNA2/NAM7-like"/>
</dbReference>
<dbReference type="Gene3D" id="3.10.620.30">
    <property type="match status" value="1"/>
</dbReference>
<dbReference type="InterPro" id="IPR041679">
    <property type="entry name" value="DNA2/NAM7-like_C"/>
</dbReference>
<dbReference type="Pfam" id="PF00929">
    <property type="entry name" value="RNase_T"/>
    <property type="match status" value="1"/>
</dbReference>
<dbReference type="HOGENOM" id="CLU_000788_0_0_11"/>
<dbReference type="InterPro" id="IPR006054">
    <property type="entry name" value="DnaQ"/>
</dbReference>
<evidence type="ECO:0000259" key="4">
    <source>
        <dbReference type="SMART" id="SM00479"/>
    </source>
</evidence>
<dbReference type="Pfam" id="PF13087">
    <property type="entry name" value="AAA_12"/>
    <property type="match status" value="1"/>
</dbReference>
<dbReference type="GO" id="GO:0003677">
    <property type="term" value="F:DNA binding"/>
    <property type="evidence" value="ECO:0007669"/>
    <property type="project" value="InterPro"/>
</dbReference>
<dbReference type="EC" id="2.7.7.7" evidence="5"/>
<organism evidence="5 6">
    <name type="scientific">Corynebacterium matruchotii ATCC 33806</name>
    <dbReference type="NCBI Taxonomy" id="566549"/>
    <lineage>
        <taxon>Bacteria</taxon>
        <taxon>Bacillati</taxon>
        <taxon>Actinomycetota</taxon>
        <taxon>Actinomycetes</taxon>
        <taxon>Mycobacteriales</taxon>
        <taxon>Corynebacteriaceae</taxon>
        <taxon>Corynebacterium</taxon>
    </lineage>
</organism>
<evidence type="ECO:0000256" key="3">
    <source>
        <dbReference type="SAM" id="MobiDB-lite"/>
    </source>
</evidence>
<dbReference type="Proteomes" id="UP000006247">
    <property type="component" value="Unassembled WGS sequence"/>
</dbReference>
<gene>
    <name evidence="5" type="ORF">CORMATOL_01291</name>
</gene>
<dbReference type="NCBIfam" id="TIGR00573">
    <property type="entry name" value="dnaq"/>
    <property type="match status" value="1"/>
</dbReference>
<dbReference type="InterPro" id="IPR012337">
    <property type="entry name" value="RNaseH-like_sf"/>
</dbReference>
<sequence>MLNVYLRFSLELTHMHHESLYEHVSFDFPGFVIQVYYLHATNFALAHNKIPLVHYVEVTIDASTPALLAVLKDKNTINISAKYNGHDLFTPLTAPIPRLEKLTSKTLVNDVSAQTRINPTLLQYHDESTFGDLTISVTVGGQTRTKTAKLRILAPNEWFNAPAYYQSLAAFVQPNSEVIEPLKRDTAEILGAATGSTALNGYQAGSERALEIAAAAFQALQDRNLIYSEPPASFEHTGQRVRTSTQVLHNRNGTCIDLAITYAALLEQVGLHPVIVIIHGHALAGLLASKKPLAHPVIYNSVTIRNYIQSGELVPIETVLMTTPNATFRDAVMEAKNTLQQHPGLGLVSVHDARLDGMRPLPNPTAGTGEFPAYPATGTMRKVPSSLSDEFALPTDLQSDNMNVSAIRIAGGMTSTLPRTLANMESHNPPTGSIPAGPGRRQARPQNVPARIAAWQRELLDLSLRNRLLNMRASREVLPLQLRPGMLSELDDIIHQGQPLTVFAHNDVTENRRLQGIQSVKELSADYLLTALTDMSRVYADITQQQYKSYFNNLRRTVRTLKEETGSANLYLTLGGLVYERNDRVVEAPLFLIPITLLATRGNDHVHIKVDSTHEASPNYCLVEWLKQAHNLDIPALSTPRFDESGLDISYTVAEISRQLLAANLPFTVTETANIIIAKFSTYGMWKDIHSHWAEFLSSPIFRHIALQSGESFIEPAPLDNSDIRDIDVSEETLALPIPADGAQLKAIVAAGQGRSFVLEGPPGTGKSQTITNMIAHCLDLGKTVLFVAEKQAALDVVKTRLNSVGLGPFVLDLHGEDQNPTSIRHQLKSTIDAEIEYDLQSFAALQANLKARLQPFLEYPEAIHAKNALDHSLWSATSLLSNLNDVIAAPVPVSFVKNPTDSLEYIEDVVYNAAAYAQGLDAKHVALWQLLGPSASLTTDEAFTDAWEQVTEAYTILRKHRDIISSVIDLPILEVEEAVTAIGSIPKRDHIPPTLRESAAKAEPHIAAVEMEAQQLLNQAEGLLEIFSPAFLSNGDIDALLAEANAVNKGFLGRKKRLAGFAAAVKAASPDPHNAVIDVTGEHAPEQLIPVLRSIPLLRTSAEELKAKLKESEWTDGLSTLSPFMPELVNQLNMRKQQIQFQLAAAQRWPELIDADEAELKELPHYISVIGDAWTAWLDCLGTTPEQEKSFMYLYNSNHLDVLLLEYPRWQASLKAGGFTALRTIARFNAYAQVLKDAGFDDLVEQLLRHKIGLSDVNTALLRGVAEASIKERIETFQLDGFRPDIKADQLAKLQSAMQRIHDEARLALPARLLQRRPYKPGRITGSVAKLRRLLDAKRSARSFRSLLEEFPREITTVAPCFMVNPASLATFVAPGSVHFDVVIFDEASQVTVDQAMGALGRGTSAVIVGDSKQMPPTRIGKTILDSPNDNELVGDDDMADVEDLESILTEAVESGLPQLWLTWHYRSQDESLIAFSNERYYEGKLASLPSPGGHVAAGVSLKRVDGQFNRQPGRLHRTNEVEAHAIVAEISERLNNPITAQESLGVVTFNTQQRNLILDLLEASDDPLIHQKLHQETDALFVKNLENVQGDERDTILFSVAFSKQPSGGPLPLNFGPITRTGGEKRLNVAITRARRSVVMFASFDAVDIDLSRTKSQGMADLRGYMLATTAVDSLTTTLTTAGAPASDDTHGEQLALPQVTQKTINQNHVRDDVAQRLRDRGWVVETDYGMSSFTLDLVIRPQDDDRWHVGVLLDGPKWYHLPTVSDRDLVPELLKPIMQWASVTRVWLPEWAINPDGVVDKLENELAAAQKELAARDARFQHQLEEIKNRLDQQREAATEQLNEEAKPELAVEPLELEAPTAPPTTAAGATAQAGAKGISKITGYSPVKLPKLGERDELEKRLSSARRAELGSIIEDAVNAAGPISLNDLRVLIIKGFNRSRGSKHINGRILGLIPKDLRHKEGRSNTEFVWPRGVVPHEWRGVRASQGKRTANQISLWEVRNAMAQLDFIEEIPADPSEPELDRVIRATMTVFGLKQKSSSVTAHFTEALKLLKTQNKPQPISVSSTTPTQLPVALDVRNSKVGQITSQYHPGTYAVVDVETTGFSTADRIVELAIVVLDDDGENLYEWSTLINPMRDISNGAIHGITAKDVAVAPTFDQVADDVAALLEGKIFVAHNAIFDVRMLKSEFDRVGLKMAGLADGHIDTLRLAQNSLPISSRSLDSCLAFMGITNEQAHSALSDARATGRLLTRFLLDELPNSARSVSVTGDAMQPSREVYPLGTETMERGNSYMNDDWLSAAIDEMPSSGNVDTDSYLELLDFAMLDFELSVHERRELTAHARNLGMSQADADRVHMQYIRQLVRVVMSDGVVTQQERDGLWLAADTLGISREVVEEILNTGSTGDDATQVSTLTLQPGDRVAFTGTRAGEDAAVAAGLIVGGVTKATVVLVAADPDSMSGKAKKARQYHIPIITEHRFNQLVADLMRIE</sequence>
<keyword evidence="5" id="KW-0548">Nucleotidyltransferase</keyword>
<dbReference type="InterPro" id="IPR027417">
    <property type="entry name" value="P-loop_NTPase"/>
</dbReference>
<evidence type="ECO:0000256" key="2">
    <source>
        <dbReference type="SAM" id="Coils"/>
    </source>
</evidence>
<dbReference type="CDD" id="cd18808">
    <property type="entry name" value="SF1_C_Upf1"/>
    <property type="match status" value="1"/>
</dbReference>
<dbReference type="CDD" id="cd06127">
    <property type="entry name" value="DEDDh"/>
    <property type="match status" value="1"/>
</dbReference>
<dbReference type="InterPro" id="IPR029024">
    <property type="entry name" value="TerB-like"/>
</dbReference>
<keyword evidence="1 5" id="KW-0540">Nuclease</keyword>
<dbReference type="Pfam" id="PF18741">
    <property type="entry name" value="MTES_1575"/>
    <property type="match status" value="1"/>
</dbReference>
<dbReference type="SMART" id="SM00479">
    <property type="entry name" value="EXOIII"/>
    <property type="match status" value="1"/>
</dbReference>
<dbReference type="FunFam" id="3.30.420.10:FF:000045">
    <property type="entry name" value="3'-5' exonuclease DinG"/>
    <property type="match status" value="1"/>
</dbReference>
<dbReference type="PANTHER" id="PTHR10887">
    <property type="entry name" value="DNA2/NAM7 HELICASE FAMILY"/>
    <property type="match status" value="1"/>
</dbReference>
<proteinExistence type="predicted"/>
<dbReference type="Gene3D" id="3.40.50.300">
    <property type="entry name" value="P-loop containing nucleotide triphosphate hydrolases"/>
    <property type="match status" value="3"/>
</dbReference>
<dbReference type="InterPro" id="IPR047187">
    <property type="entry name" value="SF1_C_Upf1"/>
</dbReference>
<keyword evidence="2" id="KW-0175">Coiled coil</keyword>
<dbReference type="Gene3D" id="3.30.420.10">
    <property type="entry name" value="Ribonuclease H-like superfamily/Ribonuclease H"/>
    <property type="match status" value="1"/>
</dbReference>
<dbReference type="Gene3D" id="3.40.50.10190">
    <property type="entry name" value="BRCT domain"/>
    <property type="match status" value="1"/>
</dbReference>
<keyword evidence="5" id="KW-0808">Transferase</keyword>
<feature type="domain" description="Exonuclease" evidence="4">
    <location>
        <begin position="2098"/>
        <end position="2263"/>
    </location>
</feature>
<dbReference type="InterPro" id="IPR036420">
    <property type="entry name" value="BRCT_dom_sf"/>
</dbReference>
<dbReference type="SUPFAM" id="SSF158682">
    <property type="entry name" value="TerB-like"/>
    <property type="match status" value="1"/>
</dbReference>
<dbReference type="InterPro" id="IPR041677">
    <property type="entry name" value="DNA2/NAM7_AAA_11"/>
</dbReference>
<evidence type="ECO:0000313" key="6">
    <source>
        <dbReference type="Proteomes" id="UP000006247"/>
    </source>
</evidence>
<reference evidence="5 6" key="1">
    <citation type="submission" date="2009-01" db="EMBL/GenBank/DDBJ databases">
        <authorList>
            <person name="Fulton L."/>
            <person name="Clifton S."/>
            <person name="Chinwalla A.T."/>
            <person name="Mitreva M."/>
            <person name="Sodergren E."/>
            <person name="Weinstock G."/>
            <person name="Clifton S."/>
            <person name="Dooling D.J."/>
            <person name="Fulton B."/>
            <person name="Minx P."/>
            <person name="Pepin K.H."/>
            <person name="Johnson M."/>
            <person name="Bhonagiri V."/>
            <person name="Nash W.E."/>
            <person name="Mardis E.R."/>
            <person name="Wilson R.K."/>
        </authorList>
    </citation>
    <scope>NUCLEOTIDE SEQUENCE [LARGE SCALE GENOMIC DNA]</scope>
    <source>
        <strain evidence="5 6">ATCC 33806</strain>
    </source>
</reference>
<keyword evidence="1 5" id="KW-0378">Hydrolase</keyword>
<name>C0E2T6_9CORY</name>
<protein>
    <submittedName>
        <fullName evidence="5">Exonuclease, DNA polymerase III, epsilon subunit family</fullName>
        <ecNumber evidence="5">2.7.7.7</ecNumber>
    </submittedName>
</protein>
<dbReference type="SUPFAM" id="SSF53098">
    <property type="entry name" value="Ribonuclease H-like"/>
    <property type="match status" value="1"/>
</dbReference>
<dbReference type="InterPro" id="IPR036397">
    <property type="entry name" value="RNaseH_sf"/>
</dbReference>
<comment type="caution">
    <text evidence="5">The sequence shown here is derived from an EMBL/GenBank/DDBJ whole genome shotgun (WGS) entry which is preliminary data.</text>
</comment>
<feature type="region of interest" description="Disordered" evidence="3">
    <location>
        <begin position="423"/>
        <end position="445"/>
    </location>
</feature>